<sequence>MALNIGELVGTLALDGSEFRGGLDGALGDFDAFGGKLGAAAGIIGGAAGAALAVGFLAADMEAGTDKIAASLNLVPAEAERVGEVAANVFGAGFGSGMDEVNLAIENIVAQMGDLGDVTDAELEGATEDALNLAKVMGTDVARVTQIAGQSVKNGMAKDFDEAFDLIAAASAETMPNLREDLLDALDEYGPMLDGLGLSGERAFGLLAKASEKGMYGIDKTGDALKEFTLLSTNASDSTNAVYESIGLDAEAMADSILAGGDKAGLAFDKIVNGLIDIKDPSDQAAAAIALFGTPLEDLNVSEIPAFLEGLSSAGSGLDDVAGSADDMGATLNDNATSNLSTFGRSMQMWFVDVVGGKVLPVISSVASFLATNLGPTLSAIVGWITSTAIPAFQSFAQWVGANQVPIMIVAGAITLFFLPAIIAAGVQSSISGGKMVATWIATKLQAMGSSIAQAAALWRIVAAWVAARVSAVASGVVIAAQWVAMQAKAVASVAVQAGQFGLLIAQWVGMQAKAVAATVVVIAQWVAQKAAALLNTAVTVAAVIAGWVSMNIASLAGAAAMAIAWIIAFAPVAIVIAIIVGLVVLIVMFWDEIVAVTKMVFTAVWEWIKGAFDKVMEIIHGVIDWVSENWPLLLAIITGPFGLALYFIIKFKDDIIAGIKYAVDWVIGKFGDLVDWVKALPGKIGKAASGLWDSLTSTFKSAINALIRIWNDFSLTIGGGNILGVDIPSVTLNTPDLPYLATGGTALTAGAAIVGERGPEIRHLPQGATVETLEHAASRTRVDALARDVAALGQGRAGVTIEGDAHFYGVATGDPDEDIMRAVAWGAGA</sequence>
<protein>
    <recommendedName>
        <fullName evidence="2">Phage tail tape measure protein domain-containing protein</fullName>
    </recommendedName>
</protein>
<name>A0A850C3Q6_9ACTN</name>
<dbReference type="AlphaFoldDB" id="A0A850C3Q6"/>
<gene>
    <name evidence="3" type="ORF">HOQ43_10930</name>
</gene>
<reference evidence="3 4" key="1">
    <citation type="submission" date="2020-05" db="EMBL/GenBank/DDBJ databases">
        <title>DNA-SIP metagenomic assembled genomes.</title>
        <authorList>
            <person name="Yu J."/>
        </authorList>
    </citation>
    <scope>NUCLEOTIDE SEQUENCE [LARGE SCALE GENOMIC DNA]</scope>
    <source>
        <strain evidence="3">Bin5.27</strain>
    </source>
</reference>
<proteinExistence type="predicted"/>
<organism evidence="3 4">
    <name type="scientific">Glycomyces artemisiae</name>
    <dbReference type="NCBI Taxonomy" id="1076443"/>
    <lineage>
        <taxon>Bacteria</taxon>
        <taxon>Bacillati</taxon>
        <taxon>Actinomycetota</taxon>
        <taxon>Actinomycetes</taxon>
        <taxon>Glycomycetales</taxon>
        <taxon>Glycomycetaceae</taxon>
        <taxon>Glycomyces</taxon>
    </lineage>
</organism>
<dbReference type="Proteomes" id="UP000574690">
    <property type="component" value="Unassembled WGS sequence"/>
</dbReference>
<evidence type="ECO:0000259" key="2">
    <source>
        <dbReference type="Pfam" id="PF10145"/>
    </source>
</evidence>
<feature type="transmembrane region" description="Helical" evidence="1">
    <location>
        <begin position="405"/>
        <end position="427"/>
    </location>
</feature>
<feature type="transmembrane region" description="Helical" evidence="1">
    <location>
        <begin position="631"/>
        <end position="650"/>
    </location>
</feature>
<feature type="domain" description="Phage tail tape measure protein" evidence="2">
    <location>
        <begin position="106"/>
        <end position="293"/>
    </location>
</feature>
<keyword evidence="1" id="KW-0812">Transmembrane</keyword>
<comment type="caution">
    <text evidence="3">The sequence shown here is derived from an EMBL/GenBank/DDBJ whole genome shotgun (WGS) entry which is preliminary data.</text>
</comment>
<feature type="transmembrane region" description="Helical" evidence="1">
    <location>
        <begin position="37"/>
        <end position="59"/>
    </location>
</feature>
<feature type="transmembrane region" description="Helical" evidence="1">
    <location>
        <begin position="377"/>
        <end position="393"/>
    </location>
</feature>
<feature type="transmembrane region" description="Helical" evidence="1">
    <location>
        <begin position="457"/>
        <end position="480"/>
    </location>
</feature>
<keyword evidence="1" id="KW-1133">Transmembrane helix</keyword>
<evidence type="ECO:0000313" key="3">
    <source>
        <dbReference type="EMBL" id="NUQ88964.1"/>
    </source>
</evidence>
<feature type="transmembrane region" description="Helical" evidence="1">
    <location>
        <begin position="501"/>
        <end position="527"/>
    </location>
</feature>
<evidence type="ECO:0000313" key="4">
    <source>
        <dbReference type="Proteomes" id="UP000574690"/>
    </source>
</evidence>
<accession>A0A850C3Q6</accession>
<feature type="transmembrane region" description="Helical" evidence="1">
    <location>
        <begin position="533"/>
        <end position="551"/>
    </location>
</feature>
<dbReference type="EMBL" id="JABFXE010000451">
    <property type="protein sequence ID" value="NUQ88964.1"/>
    <property type="molecule type" value="Genomic_DNA"/>
</dbReference>
<feature type="transmembrane region" description="Helical" evidence="1">
    <location>
        <begin position="563"/>
        <end position="591"/>
    </location>
</feature>
<dbReference type="Pfam" id="PF10145">
    <property type="entry name" value="PhageMin_Tail"/>
    <property type="match status" value="1"/>
</dbReference>
<evidence type="ECO:0000256" key="1">
    <source>
        <dbReference type="SAM" id="Phobius"/>
    </source>
</evidence>
<dbReference type="InterPro" id="IPR010090">
    <property type="entry name" value="Phage_tape_meas"/>
</dbReference>
<keyword evidence="1" id="KW-0472">Membrane</keyword>